<name>A0A0K0Y3A5_9RHOB</name>
<dbReference type="PIRSF" id="PIRSF000103">
    <property type="entry name" value="HIBADH"/>
    <property type="match status" value="1"/>
</dbReference>
<dbReference type="Gene3D" id="1.10.1040.10">
    <property type="entry name" value="N-(1-d-carboxylethyl)-l-norvaline Dehydrogenase, domain 2"/>
    <property type="match status" value="1"/>
</dbReference>
<evidence type="ECO:0000313" key="2">
    <source>
        <dbReference type="Proteomes" id="UP000067444"/>
    </source>
</evidence>
<protein>
    <submittedName>
        <fullName evidence="1">2-(Hydroxymethyl)glutarate dehydrogenase</fullName>
        <ecNumber evidence="1">1.1.1.291</ecNumber>
    </submittedName>
</protein>
<dbReference type="KEGG" id="otm:OSB_08000"/>
<keyword evidence="2" id="KW-1185">Reference proteome</keyword>
<dbReference type="Pfam" id="PF14833">
    <property type="entry name" value="NAD_binding_11"/>
    <property type="match status" value="1"/>
</dbReference>
<evidence type="ECO:0000313" key="1">
    <source>
        <dbReference type="EMBL" id="AKS45361.1"/>
    </source>
</evidence>
<dbReference type="RefSeq" id="WP_049833761.1">
    <property type="nucleotide sequence ID" value="NZ_CP012160.1"/>
</dbReference>
<dbReference type="InterPro" id="IPR008927">
    <property type="entry name" value="6-PGluconate_DH-like_C_sf"/>
</dbReference>
<gene>
    <name evidence="1" type="ORF">OSB_08000</name>
</gene>
<dbReference type="InterPro" id="IPR015815">
    <property type="entry name" value="HIBADH-related"/>
</dbReference>
<sequence>MAQTVGVIGLGNMGRGIAKNIAQGGHRLLVWDAMADARDGLADLGQAATPADMAAQADVIIFVVPGSEQIESILPDILNAAKADLILWDFTTSDPTHTKQLAIQANEVGVGYMDAGMTGGGAKGADDGTMTLMIGGPVELFEASQPVLNSCAGELIYLGPSGAGHTMKVVHNLITHTNFLACSEAGQLAEAAGIDLADMIKVFNAGNARSFISERRFPDHILSETWDGRSRIFNLRKDVGMAVSLSKEVGSPMRIGHQTLAWIQAAVDAGMEEEDFTRMYPALGDLADK</sequence>
<dbReference type="GO" id="GO:0051287">
    <property type="term" value="F:NAD binding"/>
    <property type="evidence" value="ECO:0007669"/>
    <property type="project" value="InterPro"/>
</dbReference>
<dbReference type="EMBL" id="CP012160">
    <property type="protein sequence ID" value="AKS45361.1"/>
    <property type="molecule type" value="Genomic_DNA"/>
</dbReference>
<dbReference type="AlphaFoldDB" id="A0A0K0Y3A5"/>
<dbReference type="Proteomes" id="UP000067444">
    <property type="component" value="Chromosome"/>
</dbReference>
<dbReference type="STRING" id="1458307.OSB_08000"/>
<dbReference type="OrthoDB" id="9812907at2"/>
<proteinExistence type="predicted"/>
<dbReference type="InterPro" id="IPR036291">
    <property type="entry name" value="NAD(P)-bd_dom_sf"/>
</dbReference>
<dbReference type="InterPro" id="IPR006115">
    <property type="entry name" value="6PGDH_NADP-bd"/>
</dbReference>
<dbReference type="GO" id="GO:0043718">
    <property type="term" value="F:2-hydroxymethylglutarate dehydrogenase activity"/>
    <property type="evidence" value="ECO:0007669"/>
    <property type="project" value="UniProtKB-EC"/>
</dbReference>
<accession>A0A0K0Y3A5</accession>
<dbReference type="InterPro" id="IPR013328">
    <property type="entry name" value="6PGD_dom2"/>
</dbReference>
<reference evidence="1 2" key="1">
    <citation type="journal article" date="2015" name="Genome Announc.">
        <title>Closed Genome Sequence of Octadecabacter temperatus SB1, the First Mesophilic Species of the Genus Octadecabacter.</title>
        <authorList>
            <person name="Voget S."/>
            <person name="Billerbeck S."/>
            <person name="Simon M."/>
            <person name="Daniel R."/>
        </authorList>
    </citation>
    <scope>NUCLEOTIDE SEQUENCE [LARGE SCALE GENOMIC DNA]</scope>
    <source>
        <strain evidence="1 2">SB1</strain>
    </source>
</reference>
<dbReference type="Gene3D" id="3.40.50.720">
    <property type="entry name" value="NAD(P)-binding Rossmann-like Domain"/>
    <property type="match status" value="1"/>
</dbReference>
<dbReference type="InterPro" id="IPR029154">
    <property type="entry name" value="HIBADH-like_NADP-bd"/>
</dbReference>
<organism evidence="1 2">
    <name type="scientific">Octadecabacter temperatus</name>
    <dbReference type="NCBI Taxonomy" id="1458307"/>
    <lineage>
        <taxon>Bacteria</taxon>
        <taxon>Pseudomonadati</taxon>
        <taxon>Pseudomonadota</taxon>
        <taxon>Alphaproteobacteria</taxon>
        <taxon>Rhodobacterales</taxon>
        <taxon>Roseobacteraceae</taxon>
        <taxon>Octadecabacter</taxon>
    </lineage>
</organism>
<dbReference type="EC" id="1.1.1.291" evidence="1"/>
<dbReference type="Pfam" id="PF03446">
    <property type="entry name" value="NAD_binding_2"/>
    <property type="match status" value="1"/>
</dbReference>
<keyword evidence="1" id="KW-0560">Oxidoreductase</keyword>
<dbReference type="SUPFAM" id="SSF51735">
    <property type="entry name" value="NAD(P)-binding Rossmann-fold domains"/>
    <property type="match status" value="1"/>
</dbReference>
<dbReference type="SUPFAM" id="SSF48179">
    <property type="entry name" value="6-phosphogluconate dehydrogenase C-terminal domain-like"/>
    <property type="match status" value="1"/>
</dbReference>
<dbReference type="PANTHER" id="PTHR22981:SF7">
    <property type="entry name" value="3-HYDROXYISOBUTYRATE DEHYDROGENASE, MITOCHONDRIAL"/>
    <property type="match status" value="1"/>
</dbReference>
<dbReference type="GO" id="GO:0050661">
    <property type="term" value="F:NADP binding"/>
    <property type="evidence" value="ECO:0007669"/>
    <property type="project" value="InterPro"/>
</dbReference>
<dbReference type="PANTHER" id="PTHR22981">
    <property type="entry name" value="3-HYDROXYISOBUTYRATE DEHYDROGENASE-RELATED"/>
    <property type="match status" value="1"/>
</dbReference>